<organism evidence="1 2">
    <name type="scientific">Mycolicibacterium arabiense</name>
    <dbReference type="NCBI Taxonomy" id="1286181"/>
    <lineage>
        <taxon>Bacteria</taxon>
        <taxon>Bacillati</taxon>
        <taxon>Actinomycetota</taxon>
        <taxon>Actinomycetes</taxon>
        <taxon>Mycobacteriales</taxon>
        <taxon>Mycobacteriaceae</taxon>
        <taxon>Mycolicibacterium</taxon>
    </lineage>
</organism>
<geneLocation type="plasmid" evidence="2">
    <name>pjcm18538 dna</name>
</geneLocation>
<evidence type="ECO:0000313" key="1">
    <source>
        <dbReference type="EMBL" id="BBY47807.1"/>
    </source>
</evidence>
<dbReference type="KEGG" id="marz:MARA_12750"/>
<dbReference type="RefSeq" id="WP_163917684.1">
    <property type="nucleotide sequence ID" value="NZ_AP022593.1"/>
</dbReference>
<sequence>MAHSIELIFDEATDDALRRDWTALAEAGLPSQARHRSPTNRPHVTLAVSERISASVDGELAEAARSLPMPCRIGAVMVFGRRSLTVVRLVIPSEPLLRLHRDVHERSIGHQDPGPFPHALPGQWTPHVTVCRRLPPGDLPAALEVLGGDDVAGTFAALRRWDGDARIDTVIGV</sequence>
<gene>
    <name evidence="1" type="ORF">MARA_12750</name>
</gene>
<accession>A0A7I7RTC1</accession>
<dbReference type="SUPFAM" id="SSF55144">
    <property type="entry name" value="LigT-like"/>
    <property type="match status" value="1"/>
</dbReference>
<dbReference type="Gene3D" id="3.90.1140.10">
    <property type="entry name" value="Cyclic phosphodiesterase"/>
    <property type="match status" value="1"/>
</dbReference>
<dbReference type="Pfam" id="PF13563">
    <property type="entry name" value="2_5_RNA_ligase2"/>
    <property type="match status" value="1"/>
</dbReference>
<evidence type="ECO:0000313" key="2">
    <source>
        <dbReference type="Proteomes" id="UP000467428"/>
    </source>
</evidence>
<dbReference type="AlphaFoldDB" id="A0A7I7RTC1"/>
<name>A0A7I7RTC1_9MYCO</name>
<dbReference type="InterPro" id="IPR009097">
    <property type="entry name" value="Cyclic_Pdiesterase"/>
</dbReference>
<reference evidence="1 2" key="1">
    <citation type="journal article" date="2019" name="Emerg. Microbes Infect.">
        <title>Comprehensive subspecies identification of 175 nontuberculous mycobacteria species based on 7547 genomic profiles.</title>
        <authorList>
            <person name="Matsumoto Y."/>
            <person name="Kinjo T."/>
            <person name="Motooka D."/>
            <person name="Nabeya D."/>
            <person name="Jung N."/>
            <person name="Uechi K."/>
            <person name="Horii T."/>
            <person name="Iida T."/>
            <person name="Fujita J."/>
            <person name="Nakamura S."/>
        </authorList>
    </citation>
    <scope>NUCLEOTIDE SEQUENCE [LARGE SCALE GENOMIC DNA]</scope>
    <source>
        <strain evidence="1 2">JCM 18538</strain>
    </source>
</reference>
<evidence type="ECO:0008006" key="3">
    <source>
        <dbReference type="Google" id="ProtNLM"/>
    </source>
</evidence>
<protein>
    <recommendedName>
        <fullName evidence="3">2'-5' RNA ligase</fullName>
    </recommendedName>
</protein>
<dbReference type="EMBL" id="AP022593">
    <property type="protein sequence ID" value="BBY47807.1"/>
    <property type="molecule type" value="Genomic_DNA"/>
</dbReference>
<dbReference type="Proteomes" id="UP000467428">
    <property type="component" value="Chromosome"/>
</dbReference>
<keyword evidence="2" id="KW-1185">Reference proteome</keyword>
<proteinExistence type="predicted"/>